<dbReference type="InterPro" id="IPR002938">
    <property type="entry name" value="FAD-bd"/>
</dbReference>
<dbReference type="AlphaFoldDB" id="K4KLQ8"/>
<keyword evidence="4" id="KW-0285">Flavoprotein</keyword>
<evidence type="ECO:0000256" key="1">
    <source>
        <dbReference type="ARBA" id="ARBA00001974"/>
    </source>
</evidence>
<dbReference type="PANTHER" id="PTHR43876">
    <property type="entry name" value="UBIQUINONE BIOSYNTHESIS MONOOXYGENASE COQ6, MITOCHONDRIAL"/>
    <property type="match status" value="1"/>
</dbReference>
<keyword evidence="8" id="KW-1133">Transmembrane helix</keyword>
<keyword evidence="11" id="KW-1185">Reference proteome</keyword>
<dbReference type="GO" id="GO:0006744">
    <property type="term" value="P:ubiquinone biosynthetic process"/>
    <property type="evidence" value="ECO:0007669"/>
    <property type="project" value="UniProtKB-UniPathway"/>
</dbReference>
<organism evidence="10 11">
    <name type="scientific">Simiduia agarivorans (strain DSM 21679 / JCM 13881 / BCRC 17597 / SA1)</name>
    <dbReference type="NCBI Taxonomy" id="1117647"/>
    <lineage>
        <taxon>Bacteria</taxon>
        <taxon>Pseudomonadati</taxon>
        <taxon>Pseudomonadota</taxon>
        <taxon>Gammaproteobacteria</taxon>
        <taxon>Cellvibrionales</taxon>
        <taxon>Cellvibrionaceae</taxon>
        <taxon>Simiduia</taxon>
    </lineage>
</organism>
<evidence type="ECO:0000256" key="5">
    <source>
        <dbReference type="ARBA" id="ARBA00022827"/>
    </source>
</evidence>
<dbReference type="InterPro" id="IPR010971">
    <property type="entry name" value="UbiH/COQ6"/>
</dbReference>
<evidence type="ECO:0000256" key="2">
    <source>
        <dbReference type="ARBA" id="ARBA00004749"/>
    </source>
</evidence>
<evidence type="ECO:0000256" key="6">
    <source>
        <dbReference type="ARBA" id="ARBA00023002"/>
    </source>
</evidence>
<dbReference type="HOGENOM" id="CLU_009665_8_1_6"/>
<dbReference type="PANTHER" id="PTHR43876:SF8">
    <property type="entry name" value="2-OCTAPRENYL-6-METHOXYPHENOL HYDROXYLASE"/>
    <property type="match status" value="1"/>
</dbReference>
<protein>
    <submittedName>
        <fullName evidence="10">2-octaprenyl-3-methyl-6-methoxy-1,4-benzoquinol hydroxylase</fullName>
    </submittedName>
</protein>
<feature type="transmembrane region" description="Helical" evidence="8">
    <location>
        <begin position="14"/>
        <end position="34"/>
    </location>
</feature>
<keyword evidence="6" id="KW-0560">Oxidoreductase</keyword>
<comment type="similarity">
    <text evidence="3">Belongs to the UbiH/COQ6 family.</text>
</comment>
<dbReference type="InterPro" id="IPR036188">
    <property type="entry name" value="FAD/NAD-bd_sf"/>
</dbReference>
<dbReference type="GO" id="GO:0071949">
    <property type="term" value="F:FAD binding"/>
    <property type="evidence" value="ECO:0007669"/>
    <property type="project" value="InterPro"/>
</dbReference>
<evidence type="ECO:0000256" key="8">
    <source>
        <dbReference type="SAM" id="Phobius"/>
    </source>
</evidence>
<dbReference type="Proteomes" id="UP000000466">
    <property type="component" value="Chromosome"/>
</dbReference>
<reference evidence="10 11" key="1">
    <citation type="journal article" date="2013" name="Genome Announc.">
        <title>Complete genome sequence of Simiduia agarivorans SA1(T), a marine bacterium able to degrade a variety of polysaccharides.</title>
        <authorList>
            <person name="Lin S.Y."/>
            <person name="Shieh W.Y."/>
            <person name="Chen J.S."/>
            <person name="Tang S.L."/>
        </authorList>
    </citation>
    <scope>NUCLEOTIDE SEQUENCE [LARGE SCALE GENOMIC DNA]</scope>
    <source>
        <strain evidence="11">DSM 21679 / JCM 13881 / BCRC 17597 / SA1</strain>
    </source>
</reference>
<keyword evidence="7" id="KW-0503">Monooxygenase</keyword>
<evidence type="ECO:0000259" key="9">
    <source>
        <dbReference type="Pfam" id="PF01494"/>
    </source>
</evidence>
<dbReference type="STRING" id="1117647.M5M_14175"/>
<evidence type="ECO:0000256" key="4">
    <source>
        <dbReference type="ARBA" id="ARBA00022630"/>
    </source>
</evidence>
<sequence>MTQASEISVSATDIAIIGGGMVGVTAALLLAHALPGKRIRLLERFALNNQTPYQPSFDQRATAIAAGSFEALAALDLLAELKPLSGKITQVQVSDRGHWGHASIDAAEHNLDALGWVVPNAALGQCLLQRLAQTPAIECLAPVDVEHLRAGADGFTVATSRGSFHAGLVILADGAEHSALKQSLGLATTHTRYQQQAVIANVQTELPHQGRAFERFTDWGPMALLPLAGSHEAALVWTLNDAQADIATADDNEFLARLQSRFGDRLGRFVRVGKRDSYPLALVQAREQVRSHLVLLGNAAHFLHPVAGQGFNLSVRDIHCLAQVLAESNEPLGSLAQLEHYLALRQKDQWLTTEYSHQLVQWFSSSDWLNVLPRQLGLMLIQALPALKHGIAQQSLGRSLINRPTGPVGERAL</sequence>
<evidence type="ECO:0000313" key="10">
    <source>
        <dbReference type="EMBL" id="AFU99971.1"/>
    </source>
</evidence>
<evidence type="ECO:0000313" key="11">
    <source>
        <dbReference type="Proteomes" id="UP000000466"/>
    </source>
</evidence>
<dbReference type="RefSeq" id="WP_015048124.1">
    <property type="nucleotide sequence ID" value="NC_018868.3"/>
</dbReference>
<dbReference type="EMBL" id="CP003746">
    <property type="protein sequence ID" value="AFU99971.1"/>
    <property type="molecule type" value="Genomic_DNA"/>
</dbReference>
<comment type="cofactor">
    <cofactor evidence="1">
        <name>FAD</name>
        <dbReference type="ChEBI" id="CHEBI:57692"/>
    </cofactor>
</comment>
<keyword evidence="8" id="KW-0472">Membrane</keyword>
<gene>
    <name evidence="10" type="ordered locus">M5M_14175</name>
</gene>
<dbReference type="UniPathway" id="UPA00232"/>
<dbReference type="Gene3D" id="3.50.50.60">
    <property type="entry name" value="FAD/NAD(P)-binding domain"/>
    <property type="match status" value="2"/>
</dbReference>
<accession>K4KLQ8</accession>
<dbReference type="InterPro" id="IPR051205">
    <property type="entry name" value="UbiH/COQ6_monooxygenase"/>
</dbReference>
<evidence type="ECO:0000256" key="3">
    <source>
        <dbReference type="ARBA" id="ARBA00005349"/>
    </source>
</evidence>
<evidence type="ECO:0000256" key="7">
    <source>
        <dbReference type="ARBA" id="ARBA00023033"/>
    </source>
</evidence>
<comment type="pathway">
    <text evidence="2">Cofactor biosynthesis; ubiquinone biosynthesis.</text>
</comment>
<dbReference type="PRINTS" id="PR00420">
    <property type="entry name" value="RNGMNOXGNASE"/>
</dbReference>
<dbReference type="KEGG" id="saga:M5M_14175"/>
<dbReference type="NCBIfam" id="TIGR01988">
    <property type="entry name" value="Ubi-OHases"/>
    <property type="match status" value="1"/>
</dbReference>
<dbReference type="OrthoDB" id="9769565at2"/>
<keyword evidence="8" id="KW-0812">Transmembrane</keyword>
<proteinExistence type="inferred from homology"/>
<dbReference type="GO" id="GO:0008681">
    <property type="term" value="F:2-octaprenyl-6-methoxyphenol hydroxylase activity"/>
    <property type="evidence" value="ECO:0007669"/>
    <property type="project" value="TreeGrafter"/>
</dbReference>
<dbReference type="Pfam" id="PF01494">
    <property type="entry name" value="FAD_binding_3"/>
    <property type="match status" value="1"/>
</dbReference>
<keyword evidence="5" id="KW-0274">FAD</keyword>
<dbReference type="NCBIfam" id="NF004356">
    <property type="entry name" value="PRK05732.1"/>
    <property type="match status" value="1"/>
</dbReference>
<feature type="domain" description="FAD-binding" evidence="9">
    <location>
        <begin position="12"/>
        <end position="349"/>
    </location>
</feature>
<dbReference type="SUPFAM" id="SSF51905">
    <property type="entry name" value="FAD/NAD(P)-binding domain"/>
    <property type="match status" value="1"/>
</dbReference>
<dbReference type="eggNOG" id="COG0654">
    <property type="taxonomic scope" value="Bacteria"/>
</dbReference>
<name>K4KLQ8_SIMAS</name>